<evidence type="ECO:0000313" key="2">
    <source>
        <dbReference type="EMBL" id="ACY18620.1"/>
    </source>
</evidence>
<dbReference type="AlphaFoldDB" id="D0LLC4"/>
<name>D0LLC4_HALO1</name>
<organism evidence="2 3">
    <name type="scientific">Haliangium ochraceum (strain DSM 14365 / JCM 11303 / SMP-2)</name>
    <dbReference type="NCBI Taxonomy" id="502025"/>
    <lineage>
        <taxon>Bacteria</taxon>
        <taxon>Pseudomonadati</taxon>
        <taxon>Myxococcota</taxon>
        <taxon>Polyangia</taxon>
        <taxon>Haliangiales</taxon>
        <taxon>Kofleriaceae</taxon>
        <taxon>Haliangium</taxon>
    </lineage>
</organism>
<dbReference type="HOGENOM" id="CLU_936177_0_0_7"/>
<feature type="region of interest" description="Disordered" evidence="1">
    <location>
        <begin position="113"/>
        <end position="132"/>
    </location>
</feature>
<protein>
    <submittedName>
        <fullName evidence="2">Uncharacterized protein</fullName>
    </submittedName>
</protein>
<proteinExistence type="predicted"/>
<feature type="compositionally biased region" description="Basic and acidic residues" evidence="1">
    <location>
        <begin position="123"/>
        <end position="132"/>
    </location>
</feature>
<evidence type="ECO:0000256" key="1">
    <source>
        <dbReference type="SAM" id="MobiDB-lite"/>
    </source>
</evidence>
<feature type="compositionally biased region" description="Low complexity" evidence="1">
    <location>
        <begin position="215"/>
        <end position="226"/>
    </location>
</feature>
<gene>
    <name evidence="2" type="ordered locus">Hoch_6145</name>
</gene>
<keyword evidence="3" id="KW-1185">Reference proteome</keyword>
<accession>D0LLC4</accession>
<sequence>MPSRTGRSFAALPLAARLRTSPAPESRAISSRGVARRSFATSTIHFSRLPARAPRAPGCSPQFFHGLLVEDLPPFPVVGHGRLQALPSRGPHAHWTHPLLRPLRHQTLYTARQNRRHRASIPRRLDAPSRPELPRRRRSLLLGQRYLIIDHDPLHTAAFRELLTAVGSSRSTNLHADPTSTPTPSASFAQSRASVSPNATTKASTAKPSNQSVLRSRPARSSPASASEVRPISTIVFLPDDPRSGFGHYARVLAWRPAYSVSVRHVTTESIQRTGNRLSPRAALMYKPARIHALNSI</sequence>
<dbReference type="Proteomes" id="UP000001880">
    <property type="component" value="Chromosome"/>
</dbReference>
<evidence type="ECO:0000313" key="3">
    <source>
        <dbReference type="Proteomes" id="UP000001880"/>
    </source>
</evidence>
<feature type="region of interest" description="Disordered" evidence="1">
    <location>
        <begin position="171"/>
        <end position="226"/>
    </location>
</feature>
<dbReference type="STRING" id="502025.Hoch_6145"/>
<dbReference type="EMBL" id="CP001804">
    <property type="protein sequence ID" value="ACY18620.1"/>
    <property type="molecule type" value="Genomic_DNA"/>
</dbReference>
<reference evidence="2 3" key="1">
    <citation type="journal article" date="2010" name="Stand. Genomic Sci.">
        <title>Complete genome sequence of Haliangium ochraceum type strain (SMP-2).</title>
        <authorList>
            <consortium name="US DOE Joint Genome Institute (JGI-PGF)"/>
            <person name="Ivanova N."/>
            <person name="Daum C."/>
            <person name="Lang E."/>
            <person name="Abt B."/>
            <person name="Kopitz M."/>
            <person name="Saunders E."/>
            <person name="Lapidus A."/>
            <person name="Lucas S."/>
            <person name="Glavina Del Rio T."/>
            <person name="Nolan M."/>
            <person name="Tice H."/>
            <person name="Copeland A."/>
            <person name="Cheng J.F."/>
            <person name="Chen F."/>
            <person name="Bruce D."/>
            <person name="Goodwin L."/>
            <person name="Pitluck S."/>
            <person name="Mavromatis K."/>
            <person name="Pati A."/>
            <person name="Mikhailova N."/>
            <person name="Chen A."/>
            <person name="Palaniappan K."/>
            <person name="Land M."/>
            <person name="Hauser L."/>
            <person name="Chang Y.J."/>
            <person name="Jeffries C.D."/>
            <person name="Detter J.C."/>
            <person name="Brettin T."/>
            <person name="Rohde M."/>
            <person name="Goker M."/>
            <person name="Bristow J."/>
            <person name="Markowitz V."/>
            <person name="Eisen J.A."/>
            <person name="Hugenholtz P."/>
            <person name="Kyrpides N.C."/>
            <person name="Klenk H.P."/>
        </authorList>
    </citation>
    <scope>NUCLEOTIDE SEQUENCE [LARGE SCALE GENOMIC DNA]</scope>
    <source>
        <strain evidence="3">DSM 14365 / CIP 107738 / JCM 11303 / AJ 13395 / SMP-2</strain>
    </source>
</reference>
<dbReference type="KEGG" id="hoh:Hoch_6145"/>
<feature type="compositionally biased region" description="Polar residues" evidence="1">
    <location>
        <begin position="171"/>
        <end position="214"/>
    </location>
</feature>